<comment type="caution">
    <text evidence="1">The sequence shown here is derived from an EMBL/GenBank/DDBJ whole genome shotgun (WGS) entry which is preliminary data.</text>
</comment>
<reference evidence="1 2" key="2">
    <citation type="submission" date="2008-11" db="EMBL/GenBank/DDBJ databases">
        <title>Draft genome sequence of Methanobrevibacter smithii (DSM 2375).</title>
        <authorList>
            <person name="Sudarsanam P."/>
            <person name="Ley R."/>
            <person name="Guruge J."/>
            <person name="Turnbaugh P.J."/>
            <person name="Mahowald M."/>
            <person name="Liep D."/>
            <person name="Gordon J."/>
        </authorList>
    </citation>
    <scope>NUCLEOTIDE SEQUENCE [LARGE SCALE GENOMIC DNA]</scope>
    <source>
        <strain evidence="1 2">DSM 2375</strain>
    </source>
</reference>
<dbReference type="AlphaFoldDB" id="B9AGX3"/>
<protein>
    <submittedName>
        <fullName evidence="1">Uncharacterized protein</fullName>
    </submittedName>
</protein>
<evidence type="ECO:0000313" key="2">
    <source>
        <dbReference type="Proteomes" id="UP000003489"/>
    </source>
</evidence>
<dbReference type="RefSeq" id="WP_004036779.1">
    <property type="nucleotide sequence ID" value="NZ_DS996913.1"/>
</dbReference>
<proteinExistence type="predicted"/>
<accession>B9AGX3</accession>
<evidence type="ECO:0000313" key="1">
    <source>
        <dbReference type="EMBL" id="EEE42713.1"/>
    </source>
</evidence>
<organism evidence="1 2">
    <name type="scientific">Methanobrevibacter smithii DSM 2375</name>
    <dbReference type="NCBI Taxonomy" id="483214"/>
    <lineage>
        <taxon>Archaea</taxon>
        <taxon>Methanobacteriati</taxon>
        <taxon>Methanobacteriota</taxon>
        <taxon>Methanomada group</taxon>
        <taxon>Methanobacteria</taxon>
        <taxon>Methanobacteriales</taxon>
        <taxon>Methanobacteriaceae</taxon>
        <taxon>Methanobrevibacter</taxon>
    </lineage>
</organism>
<sequence length="208" mass="25528">MQWYYDRIKDKSSELEKYPGYLPSIVRMAINLSNWYDFLKEKGLYEKTMDEIYSKRHISIGEDFEDFRQWVKDNQEYSEFIDENSTPEIDDYSDMRPVGGLNVDYFLEHAEEIINDTEHLSNPYDFSALKFDDNEMVRYYYRELEKTHREMWMAFGRGNTFMNPDETDEEKALDRVTREYCEATGHWDMYNWIEIDYDHYIEENFRDY</sequence>
<dbReference type="Proteomes" id="UP000003489">
    <property type="component" value="Unassembled WGS sequence"/>
</dbReference>
<dbReference type="PATRIC" id="fig|483214.13.peg.1568"/>
<gene>
    <name evidence="1" type="ORF">METSMIALI_01631</name>
</gene>
<dbReference type="EMBL" id="ABYW01000018">
    <property type="protein sequence ID" value="EEE42713.1"/>
    <property type="molecule type" value="Genomic_DNA"/>
</dbReference>
<dbReference type="HOGENOM" id="CLU_1318558_0_0_2"/>
<name>B9AGX3_METSM</name>
<reference evidence="1 2" key="1">
    <citation type="submission" date="2008-10" db="EMBL/GenBank/DDBJ databases">
        <authorList>
            <person name="Fulton L."/>
            <person name="Clifton S."/>
            <person name="Fulton B."/>
            <person name="Xu J."/>
            <person name="Minx P."/>
            <person name="Pepin K.H."/>
            <person name="Johnson M."/>
            <person name="Bhonagiri V."/>
            <person name="Nash W.E."/>
            <person name="Mardis E.R."/>
            <person name="Wilson R.K."/>
        </authorList>
    </citation>
    <scope>NUCLEOTIDE SEQUENCE [LARGE SCALE GENOMIC DNA]</scope>
    <source>
        <strain evidence="1 2">DSM 2375</strain>
    </source>
</reference>